<dbReference type="Gene3D" id="1.10.1790.10">
    <property type="entry name" value="PRD domain"/>
    <property type="match status" value="2"/>
</dbReference>
<feature type="domain" description="PRD" evidence="7">
    <location>
        <begin position="313"/>
        <end position="420"/>
    </location>
</feature>
<dbReference type="PROSITE" id="PS51099">
    <property type="entry name" value="PTS_EIIB_TYPE_2"/>
    <property type="match status" value="1"/>
</dbReference>
<evidence type="ECO:0000313" key="9">
    <source>
        <dbReference type="Proteomes" id="UP000473885"/>
    </source>
</evidence>
<dbReference type="RefSeq" id="WP_050606505.1">
    <property type="nucleotide sequence ID" value="NZ_CABKUB010000006.1"/>
</dbReference>
<dbReference type="PROSITE" id="PS51372">
    <property type="entry name" value="PRD_2"/>
    <property type="match status" value="2"/>
</dbReference>
<proteinExistence type="predicted"/>
<dbReference type="CDD" id="cd05568">
    <property type="entry name" value="PTS_IIB_bgl_like"/>
    <property type="match status" value="1"/>
</dbReference>
<dbReference type="Gene3D" id="3.40.50.2300">
    <property type="match status" value="1"/>
</dbReference>
<dbReference type="Pfam" id="PF05043">
    <property type="entry name" value="Mga"/>
    <property type="match status" value="1"/>
</dbReference>
<accession>A0A6M0R916</accession>
<name>A0A6M0R916_9CLOT</name>
<keyword evidence="2" id="KW-0677">Repeat</keyword>
<keyword evidence="9" id="KW-1185">Reference proteome</keyword>
<evidence type="ECO:0000259" key="6">
    <source>
        <dbReference type="PROSITE" id="PS51099"/>
    </source>
</evidence>
<dbReference type="InterPro" id="IPR013011">
    <property type="entry name" value="PTS_EIIB_2"/>
</dbReference>
<dbReference type="GO" id="GO:0008982">
    <property type="term" value="F:protein-N(PI)-phosphohistidine-sugar phosphotransferase activity"/>
    <property type="evidence" value="ECO:0007669"/>
    <property type="project" value="InterPro"/>
</dbReference>
<evidence type="ECO:0000256" key="3">
    <source>
        <dbReference type="ARBA" id="ARBA00023015"/>
    </source>
</evidence>
<gene>
    <name evidence="8" type="ORF">FDF74_05930</name>
</gene>
<comment type="caution">
    <text evidence="8">The sequence shown here is derived from an EMBL/GenBank/DDBJ whole genome shotgun (WGS) entry which is preliminary data.</text>
</comment>
<sequence>MINKRLVSICEILLRENKYITVESISKSLSFCNKTIRNDLTIIEKWMNEFDLTLDKKTGVGIAIQGDEKLKLSVLNDIIERVNVVECFSPEDRRIYILEQLFTCEYNIRIRELSQALYVSRATIHKDLIFVSDWLNKYKIKLIRKTNRGLEIQGKERNYRKAIYSLIHLNKTYSQLKNLMDCEDSEIDTKSLKTLKRLIDIDFKMLQKIVLSLNSFIQYNLSDESLLSLLIHISITIKRISSNKYVILSDSFLSQLKSLKEFIISEELCRKLEDYYNIKFSDQEIGYLLVHIFACRKGSTKKNNVETNNSIESNNVEVLPICNELIDFWGNSLNICLKNDYKLQNSLISHLQPTITRIKYGLNLNNPLLNDIKSLYPKTYNIVKNSSYIFSKFLSCDIDENEIGYLTLHLANAIDRIKQPLRTLVICHCGIGASNLLTTKLKQEFNLIELKNMKSSTFITDEDLKDIDLIISTVPLDLDKKVIIVPPLLRKQDILRLNLIIKNLYVEKNSLSLKCGL</sequence>
<dbReference type="AlphaFoldDB" id="A0A6M0R916"/>
<evidence type="ECO:0000256" key="4">
    <source>
        <dbReference type="ARBA" id="ARBA00023159"/>
    </source>
</evidence>
<protein>
    <submittedName>
        <fullName evidence="8">Transcription antiterminator</fullName>
    </submittedName>
</protein>
<dbReference type="Proteomes" id="UP000473885">
    <property type="component" value="Unassembled WGS sequence"/>
</dbReference>
<dbReference type="Pfam" id="PF00874">
    <property type="entry name" value="PRD"/>
    <property type="match status" value="2"/>
</dbReference>
<evidence type="ECO:0000259" key="7">
    <source>
        <dbReference type="PROSITE" id="PS51372"/>
    </source>
</evidence>
<dbReference type="InterPro" id="IPR036095">
    <property type="entry name" value="PTS_EIIB-like_sf"/>
</dbReference>
<dbReference type="SUPFAM" id="SSF63520">
    <property type="entry name" value="PTS-regulatory domain, PRD"/>
    <property type="match status" value="2"/>
</dbReference>
<dbReference type="EMBL" id="SXDP01000003">
    <property type="protein sequence ID" value="NEZ46755.1"/>
    <property type="molecule type" value="Genomic_DNA"/>
</dbReference>
<dbReference type="GO" id="GO:0009401">
    <property type="term" value="P:phosphoenolpyruvate-dependent sugar phosphotransferase system"/>
    <property type="evidence" value="ECO:0007669"/>
    <property type="project" value="InterPro"/>
</dbReference>
<evidence type="ECO:0000256" key="1">
    <source>
        <dbReference type="ARBA" id="ARBA00022679"/>
    </source>
</evidence>
<dbReference type="GO" id="GO:0006355">
    <property type="term" value="P:regulation of DNA-templated transcription"/>
    <property type="evidence" value="ECO:0007669"/>
    <property type="project" value="InterPro"/>
</dbReference>
<organism evidence="8 9">
    <name type="scientific">Clostridium niameyense</name>
    <dbReference type="NCBI Taxonomy" id="1622073"/>
    <lineage>
        <taxon>Bacteria</taxon>
        <taxon>Bacillati</taxon>
        <taxon>Bacillota</taxon>
        <taxon>Clostridia</taxon>
        <taxon>Eubacteriales</taxon>
        <taxon>Clostridiaceae</taxon>
        <taxon>Clostridium</taxon>
    </lineage>
</organism>
<feature type="domain" description="PTS EIIB type-2" evidence="6">
    <location>
        <begin position="421"/>
        <end position="509"/>
    </location>
</feature>
<keyword evidence="4" id="KW-0010">Activator</keyword>
<dbReference type="PANTHER" id="PTHR30185">
    <property type="entry name" value="CRYPTIC BETA-GLUCOSIDE BGL OPERON ANTITERMINATOR"/>
    <property type="match status" value="1"/>
</dbReference>
<dbReference type="OrthoDB" id="3175596at2"/>
<dbReference type="Gene3D" id="1.10.10.10">
    <property type="entry name" value="Winged helix-like DNA-binding domain superfamily/Winged helix DNA-binding domain"/>
    <property type="match status" value="2"/>
</dbReference>
<evidence type="ECO:0000313" key="8">
    <source>
        <dbReference type="EMBL" id="NEZ46755.1"/>
    </source>
</evidence>
<feature type="domain" description="PRD" evidence="7">
    <location>
        <begin position="193"/>
        <end position="302"/>
    </location>
</feature>
<dbReference type="SUPFAM" id="SSF52794">
    <property type="entry name" value="PTS system IIB component-like"/>
    <property type="match status" value="1"/>
</dbReference>
<dbReference type="InterPro" id="IPR050661">
    <property type="entry name" value="BglG_antiterminators"/>
</dbReference>
<keyword evidence="1" id="KW-0808">Transferase</keyword>
<dbReference type="PANTHER" id="PTHR30185:SF18">
    <property type="entry name" value="TRANSCRIPTIONAL REGULATOR MTLR"/>
    <property type="match status" value="1"/>
</dbReference>
<dbReference type="InterPro" id="IPR011608">
    <property type="entry name" value="PRD"/>
</dbReference>
<reference evidence="8 9" key="1">
    <citation type="submission" date="2019-04" db="EMBL/GenBank/DDBJ databases">
        <title>Genome sequencing of Clostridium botulinum Groups I-IV and Clostridium butyricum.</title>
        <authorList>
            <person name="Brunt J."/>
            <person name="Van Vliet A.H.M."/>
            <person name="Stringer S.C."/>
            <person name="Carter A.T."/>
            <person name="Peck M.W."/>
        </authorList>
    </citation>
    <scope>NUCLEOTIDE SEQUENCE [LARGE SCALE GENOMIC DNA]</scope>
    <source>
        <strain evidence="8 9">IFR 18/094</strain>
    </source>
</reference>
<dbReference type="InterPro" id="IPR036388">
    <property type="entry name" value="WH-like_DNA-bd_sf"/>
</dbReference>
<keyword evidence="3" id="KW-0805">Transcription regulation</keyword>
<dbReference type="InterPro" id="IPR007737">
    <property type="entry name" value="Mga_HTH"/>
</dbReference>
<evidence type="ECO:0000256" key="5">
    <source>
        <dbReference type="ARBA" id="ARBA00023163"/>
    </source>
</evidence>
<keyword evidence="5" id="KW-0804">Transcription</keyword>
<dbReference type="InterPro" id="IPR036634">
    <property type="entry name" value="PRD_sf"/>
</dbReference>
<evidence type="ECO:0000256" key="2">
    <source>
        <dbReference type="ARBA" id="ARBA00022737"/>
    </source>
</evidence>